<feature type="domain" description="RING-type" evidence="21">
    <location>
        <begin position="369"/>
        <end position="407"/>
    </location>
</feature>
<keyword evidence="11 19" id="KW-0863">Zinc-finger</keyword>
<evidence type="ECO:0000256" key="20">
    <source>
        <dbReference type="SAM" id="MobiDB-lite"/>
    </source>
</evidence>
<keyword evidence="9" id="KW-0812">Transmembrane</keyword>
<dbReference type="InterPro" id="IPR017907">
    <property type="entry name" value="Znf_RING_CS"/>
</dbReference>
<keyword evidence="16" id="KW-0472">Membrane</keyword>
<gene>
    <name evidence="22" type="primary">PEX10</name>
    <name evidence="22" type="ORF">LPJ64_000062</name>
</gene>
<proteinExistence type="inferred from homology"/>
<evidence type="ECO:0000256" key="3">
    <source>
        <dbReference type="ARBA" id="ARBA00004906"/>
    </source>
</evidence>
<evidence type="ECO:0000256" key="5">
    <source>
        <dbReference type="ARBA" id="ARBA00012483"/>
    </source>
</evidence>
<dbReference type="SMART" id="SM00184">
    <property type="entry name" value="RING"/>
    <property type="match status" value="1"/>
</dbReference>
<keyword evidence="8" id="KW-0808">Transferase</keyword>
<keyword evidence="7" id="KW-0962">Peroxisome biogenesis</keyword>
<name>A0A9W8CL61_9FUNG</name>
<keyword evidence="13" id="KW-0862">Zinc</keyword>
<evidence type="ECO:0000256" key="19">
    <source>
        <dbReference type="PROSITE-ProRule" id="PRU00175"/>
    </source>
</evidence>
<evidence type="ECO:0000256" key="14">
    <source>
        <dbReference type="ARBA" id="ARBA00022927"/>
    </source>
</evidence>
<accession>A0A9W8CL61</accession>
<keyword evidence="10" id="KW-0479">Metal-binding</keyword>
<evidence type="ECO:0000313" key="22">
    <source>
        <dbReference type="EMBL" id="KAJ1648608.1"/>
    </source>
</evidence>
<keyword evidence="17" id="KW-0576">Peroxisome</keyword>
<dbReference type="GO" id="GO:0008270">
    <property type="term" value="F:zinc ion binding"/>
    <property type="evidence" value="ECO:0007669"/>
    <property type="project" value="UniProtKB-KW"/>
</dbReference>
<feature type="compositionally biased region" description="Acidic residues" evidence="20">
    <location>
        <begin position="282"/>
        <end position="292"/>
    </location>
</feature>
<evidence type="ECO:0000256" key="1">
    <source>
        <dbReference type="ARBA" id="ARBA00000900"/>
    </source>
</evidence>
<sequence length="421" mass="47505">MATDIAMALQQEGQQQILAVVDSGNSSSNNVNVQVVEEARNDSLEKAFESAYQTHIPFSFPFSGQPDIVRSTQKDLFYQQRLKSDLSDVVREIKGARYQATHQEEIEVASRMIYYGLTTLMGAQTLGEEYCGIMQIDRTQAYPTFGRRLLMVILQASGTTGIAKRMLGVVRGWLQKRRMTRGQVKQGMAERIVSRLSVFARSGGLLSRISMVHLAVFYFTGAYYTVSKRLAGIRYVFMRKLRQGEEGSGYEVLGALLGIQLLVQGTMQMRSWLRDNVVGREDGDEEEDDDDYEKGADVDPKSLCWSVPAASKNDVLRASRLAKNDDQEDSVEEGEDGETCEETEPETRLDTTEKDIEAIKQFTTSRQKCTLCLSPRKYSASTPCGHLFCWSCVFEWCQGHPECPLCRQPLKINQIMPVYNY</sequence>
<dbReference type="Pfam" id="PF04757">
    <property type="entry name" value="Pex2_Pex12"/>
    <property type="match status" value="1"/>
</dbReference>
<dbReference type="GO" id="GO:0061630">
    <property type="term" value="F:ubiquitin protein ligase activity"/>
    <property type="evidence" value="ECO:0007669"/>
    <property type="project" value="UniProtKB-EC"/>
</dbReference>
<dbReference type="AlphaFoldDB" id="A0A9W8CL61"/>
<dbReference type="PANTHER" id="PTHR23350">
    <property type="entry name" value="PEROXISOME ASSEMBLY PROTEIN 10"/>
    <property type="match status" value="1"/>
</dbReference>
<organism evidence="22 23">
    <name type="scientific">Coemansia asiatica</name>
    <dbReference type="NCBI Taxonomy" id="1052880"/>
    <lineage>
        <taxon>Eukaryota</taxon>
        <taxon>Fungi</taxon>
        <taxon>Fungi incertae sedis</taxon>
        <taxon>Zoopagomycota</taxon>
        <taxon>Kickxellomycotina</taxon>
        <taxon>Kickxellomycetes</taxon>
        <taxon>Kickxellales</taxon>
        <taxon>Kickxellaceae</taxon>
        <taxon>Coemansia</taxon>
    </lineage>
</organism>
<evidence type="ECO:0000259" key="21">
    <source>
        <dbReference type="PROSITE" id="PS50089"/>
    </source>
</evidence>
<evidence type="ECO:0000313" key="23">
    <source>
        <dbReference type="Proteomes" id="UP001145021"/>
    </source>
</evidence>
<dbReference type="PANTHER" id="PTHR23350:SF0">
    <property type="entry name" value="PEROXISOME BIOGENESIS FACTOR 10"/>
    <property type="match status" value="1"/>
</dbReference>
<dbReference type="PROSITE" id="PS50089">
    <property type="entry name" value="ZF_RING_2"/>
    <property type="match status" value="1"/>
</dbReference>
<keyword evidence="6" id="KW-0813">Transport</keyword>
<dbReference type="SUPFAM" id="SSF57850">
    <property type="entry name" value="RING/U-box"/>
    <property type="match status" value="1"/>
</dbReference>
<evidence type="ECO:0000256" key="10">
    <source>
        <dbReference type="ARBA" id="ARBA00022723"/>
    </source>
</evidence>
<evidence type="ECO:0000256" key="15">
    <source>
        <dbReference type="ARBA" id="ARBA00022989"/>
    </source>
</evidence>
<evidence type="ECO:0000256" key="12">
    <source>
        <dbReference type="ARBA" id="ARBA00022786"/>
    </source>
</evidence>
<evidence type="ECO:0000256" key="13">
    <source>
        <dbReference type="ARBA" id="ARBA00022833"/>
    </source>
</evidence>
<evidence type="ECO:0000256" key="7">
    <source>
        <dbReference type="ARBA" id="ARBA00022593"/>
    </source>
</evidence>
<evidence type="ECO:0000256" key="11">
    <source>
        <dbReference type="ARBA" id="ARBA00022771"/>
    </source>
</evidence>
<dbReference type="EMBL" id="JANBOH010000002">
    <property type="protein sequence ID" value="KAJ1648608.1"/>
    <property type="molecule type" value="Genomic_DNA"/>
</dbReference>
<keyword evidence="23" id="KW-1185">Reference proteome</keyword>
<dbReference type="InterPro" id="IPR001841">
    <property type="entry name" value="Znf_RING"/>
</dbReference>
<dbReference type="InterPro" id="IPR013083">
    <property type="entry name" value="Znf_RING/FYVE/PHD"/>
</dbReference>
<feature type="region of interest" description="Disordered" evidence="20">
    <location>
        <begin position="318"/>
        <end position="351"/>
    </location>
</feature>
<dbReference type="GO" id="GO:0016567">
    <property type="term" value="P:protein ubiquitination"/>
    <property type="evidence" value="ECO:0007669"/>
    <property type="project" value="UniProtKB-ARBA"/>
</dbReference>
<evidence type="ECO:0000256" key="17">
    <source>
        <dbReference type="ARBA" id="ARBA00023140"/>
    </source>
</evidence>
<evidence type="ECO:0000256" key="2">
    <source>
        <dbReference type="ARBA" id="ARBA00004585"/>
    </source>
</evidence>
<comment type="catalytic activity">
    <reaction evidence="1">
        <text>S-ubiquitinyl-[E2 ubiquitin-conjugating enzyme]-L-cysteine + [acceptor protein]-L-lysine = [E2 ubiquitin-conjugating enzyme]-L-cysteine + N(6)-ubiquitinyl-[acceptor protein]-L-lysine.</text>
        <dbReference type="EC" id="2.3.2.27"/>
    </reaction>
</comment>
<feature type="compositionally biased region" description="Acidic residues" evidence="20">
    <location>
        <begin position="326"/>
        <end position="344"/>
    </location>
</feature>
<comment type="similarity">
    <text evidence="4">Belongs to the pex2/pex10/pex12 family.</text>
</comment>
<protein>
    <recommendedName>
        <fullName evidence="5">RING-type E3 ubiquitin transferase</fullName>
        <ecNumber evidence="5">2.3.2.27</ecNumber>
    </recommendedName>
    <alternativeName>
        <fullName evidence="18">Peroxin-10</fullName>
    </alternativeName>
</protein>
<dbReference type="CDD" id="cd16527">
    <property type="entry name" value="RING-HC_PEX10"/>
    <property type="match status" value="1"/>
</dbReference>
<dbReference type="Pfam" id="PF13920">
    <property type="entry name" value="zf-C3HC4_3"/>
    <property type="match status" value="1"/>
</dbReference>
<keyword evidence="14" id="KW-0653">Protein transport</keyword>
<evidence type="ECO:0000256" key="8">
    <source>
        <dbReference type="ARBA" id="ARBA00022679"/>
    </source>
</evidence>
<dbReference type="Gene3D" id="3.30.40.10">
    <property type="entry name" value="Zinc/RING finger domain, C3HC4 (zinc finger)"/>
    <property type="match status" value="1"/>
</dbReference>
<comment type="subcellular location">
    <subcellularLocation>
        <location evidence="2">Peroxisome membrane</location>
        <topology evidence="2">Multi-pass membrane protein</topology>
    </subcellularLocation>
</comment>
<dbReference type="InterPro" id="IPR025654">
    <property type="entry name" value="PEX2/10"/>
</dbReference>
<dbReference type="EC" id="2.3.2.27" evidence="5"/>
<evidence type="ECO:0000256" key="16">
    <source>
        <dbReference type="ARBA" id="ARBA00023136"/>
    </source>
</evidence>
<comment type="caution">
    <text evidence="22">The sequence shown here is derived from an EMBL/GenBank/DDBJ whole genome shotgun (WGS) entry which is preliminary data.</text>
</comment>
<dbReference type="InterPro" id="IPR006845">
    <property type="entry name" value="Pex_N"/>
</dbReference>
<keyword evidence="15" id="KW-1133">Transmembrane helix</keyword>
<dbReference type="GO" id="GO:0016562">
    <property type="term" value="P:protein import into peroxisome matrix, receptor recycling"/>
    <property type="evidence" value="ECO:0007669"/>
    <property type="project" value="UniProtKB-ARBA"/>
</dbReference>
<evidence type="ECO:0000256" key="9">
    <source>
        <dbReference type="ARBA" id="ARBA00022692"/>
    </source>
</evidence>
<dbReference type="PROSITE" id="PS00518">
    <property type="entry name" value="ZF_RING_1"/>
    <property type="match status" value="1"/>
</dbReference>
<dbReference type="GO" id="GO:0005778">
    <property type="term" value="C:peroxisomal membrane"/>
    <property type="evidence" value="ECO:0007669"/>
    <property type="project" value="UniProtKB-SubCell"/>
</dbReference>
<evidence type="ECO:0000256" key="6">
    <source>
        <dbReference type="ARBA" id="ARBA00022448"/>
    </source>
</evidence>
<dbReference type="Proteomes" id="UP001145021">
    <property type="component" value="Unassembled WGS sequence"/>
</dbReference>
<evidence type="ECO:0000256" key="4">
    <source>
        <dbReference type="ARBA" id="ARBA00008704"/>
    </source>
</evidence>
<comment type="pathway">
    <text evidence="3">Protein modification; protein ubiquitination.</text>
</comment>
<feature type="region of interest" description="Disordered" evidence="20">
    <location>
        <begin position="280"/>
        <end position="299"/>
    </location>
</feature>
<keyword evidence="12" id="KW-0833">Ubl conjugation pathway</keyword>
<evidence type="ECO:0000256" key="18">
    <source>
        <dbReference type="ARBA" id="ARBA00041230"/>
    </source>
</evidence>
<reference evidence="22" key="1">
    <citation type="submission" date="2022-07" db="EMBL/GenBank/DDBJ databases">
        <title>Phylogenomic reconstructions and comparative analyses of Kickxellomycotina fungi.</title>
        <authorList>
            <person name="Reynolds N.K."/>
            <person name="Stajich J.E."/>
            <person name="Barry K."/>
            <person name="Grigoriev I.V."/>
            <person name="Crous P."/>
            <person name="Smith M.E."/>
        </authorList>
    </citation>
    <scope>NUCLEOTIDE SEQUENCE</scope>
    <source>
        <strain evidence="22">NBRC 105413</strain>
    </source>
</reference>